<evidence type="ECO:0000313" key="3">
    <source>
        <dbReference type="Proteomes" id="UP000663879"/>
    </source>
</evidence>
<sequence>TLKCIHPMIDYHMLLAKKVHLIDALKELAVNENSLTFLTPEYQEILENADRYKEEYKRSPSHLERLYGMITDLYID</sequence>
<dbReference type="PANTHER" id="PTHR16074:SF4">
    <property type="entry name" value="BARDET-BIEDL SYNDROME 7 PROTEIN"/>
    <property type="match status" value="1"/>
</dbReference>
<protein>
    <recommendedName>
        <fullName evidence="1">BBS7 helical hairpin domain-containing protein</fullName>
    </recommendedName>
</protein>
<accession>A0A814TIJ8</accession>
<dbReference type="EMBL" id="CAJNOC010014651">
    <property type="protein sequence ID" value="CAF1161849.1"/>
    <property type="molecule type" value="Genomic_DNA"/>
</dbReference>
<dbReference type="Proteomes" id="UP000663879">
    <property type="component" value="Unassembled WGS sequence"/>
</dbReference>
<organism evidence="2 3">
    <name type="scientific">Brachionus calyciflorus</name>
    <dbReference type="NCBI Taxonomy" id="104777"/>
    <lineage>
        <taxon>Eukaryota</taxon>
        <taxon>Metazoa</taxon>
        <taxon>Spiralia</taxon>
        <taxon>Gnathifera</taxon>
        <taxon>Rotifera</taxon>
        <taxon>Eurotatoria</taxon>
        <taxon>Monogononta</taxon>
        <taxon>Pseudotrocha</taxon>
        <taxon>Ploima</taxon>
        <taxon>Brachionidae</taxon>
        <taxon>Brachionus</taxon>
    </lineage>
</organism>
<keyword evidence="3" id="KW-1185">Reference proteome</keyword>
<dbReference type="GO" id="GO:0008104">
    <property type="term" value="P:intracellular protein localization"/>
    <property type="evidence" value="ECO:0007669"/>
    <property type="project" value="TreeGrafter"/>
</dbReference>
<proteinExistence type="predicted"/>
<dbReference type="GO" id="GO:0036064">
    <property type="term" value="C:ciliary basal body"/>
    <property type="evidence" value="ECO:0007669"/>
    <property type="project" value="TreeGrafter"/>
</dbReference>
<dbReference type="Pfam" id="PF23349">
    <property type="entry name" value="BBS7_hp"/>
    <property type="match status" value="1"/>
</dbReference>
<feature type="domain" description="BBS7 helical hairpin" evidence="1">
    <location>
        <begin position="1"/>
        <end position="76"/>
    </location>
</feature>
<dbReference type="GO" id="GO:0043005">
    <property type="term" value="C:neuron projection"/>
    <property type="evidence" value="ECO:0007669"/>
    <property type="project" value="TreeGrafter"/>
</dbReference>
<gene>
    <name evidence="2" type="ORF">OXX778_LOCUS23609</name>
</gene>
<evidence type="ECO:0000259" key="1">
    <source>
        <dbReference type="Pfam" id="PF23349"/>
    </source>
</evidence>
<dbReference type="GO" id="GO:0060271">
    <property type="term" value="P:cilium assembly"/>
    <property type="evidence" value="ECO:0007669"/>
    <property type="project" value="TreeGrafter"/>
</dbReference>
<reference evidence="2" key="1">
    <citation type="submission" date="2021-02" db="EMBL/GenBank/DDBJ databases">
        <authorList>
            <person name="Nowell W R."/>
        </authorList>
    </citation>
    <scope>NUCLEOTIDE SEQUENCE</scope>
    <source>
        <strain evidence="2">Ploen Becks lab</strain>
    </source>
</reference>
<dbReference type="GO" id="GO:0016020">
    <property type="term" value="C:membrane"/>
    <property type="evidence" value="ECO:0007669"/>
    <property type="project" value="TreeGrafter"/>
</dbReference>
<evidence type="ECO:0000313" key="2">
    <source>
        <dbReference type="EMBL" id="CAF1161849.1"/>
    </source>
</evidence>
<dbReference type="GO" id="GO:0005930">
    <property type="term" value="C:axoneme"/>
    <property type="evidence" value="ECO:0007669"/>
    <property type="project" value="TreeGrafter"/>
</dbReference>
<dbReference type="AlphaFoldDB" id="A0A814TIJ8"/>
<dbReference type="OrthoDB" id="414590at2759"/>
<name>A0A814TIJ8_9BILA</name>
<dbReference type="GO" id="GO:0034464">
    <property type="term" value="C:BBSome"/>
    <property type="evidence" value="ECO:0007669"/>
    <property type="project" value="TreeGrafter"/>
</dbReference>
<feature type="non-terminal residue" evidence="2">
    <location>
        <position position="76"/>
    </location>
</feature>
<feature type="non-terminal residue" evidence="2">
    <location>
        <position position="1"/>
    </location>
</feature>
<dbReference type="InterPro" id="IPR056335">
    <property type="entry name" value="BBS7_hairpin"/>
</dbReference>
<dbReference type="PANTHER" id="PTHR16074">
    <property type="entry name" value="BARDET-BIEDL SYNDROME 7 PROTEIN"/>
    <property type="match status" value="1"/>
</dbReference>
<comment type="caution">
    <text evidence="2">The sequence shown here is derived from an EMBL/GenBank/DDBJ whole genome shotgun (WGS) entry which is preliminary data.</text>
</comment>